<reference evidence="1 2" key="1">
    <citation type="journal article" date="2014" name="Nat. Genet.">
        <title>Genome and transcriptome of the porcine whipworm Trichuris suis.</title>
        <authorList>
            <person name="Jex A.R."/>
            <person name="Nejsum P."/>
            <person name="Schwarz E.M."/>
            <person name="Hu L."/>
            <person name="Young N.D."/>
            <person name="Hall R.S."/>
            <person name="Korhonen P.K."/>
            <person name="Liao S."/>
            <person name="Thamsborg S."/>
            <person name="Xia J."/>
            <person name="Xu P."/>
            <person name="Wang S."/>
            <person name="Scheerlinck J.P."/>
            <person name="Hofmann A."/>
            <person name="Sternberg P.W."/>
            <person name="Wang J."/>
            <person name="Gasser R.B."/>
        </authorList>
    </citation>
    <scope>NUCLEOTIDE SEQUENCE [LARGE SCALE GENOMIC DNA]</scope>
    <source>
        <strain evidence="1">DCEP-RM93M</strain>
    </source>
</reference>
<dbReference type="AlphaFoldDB" id="A0A085LTA2"/>
<protein>
    <submittedName>
        <fullName evidence="1">Uncharacterized protein</fullName>
    </submittedName>
</protein>
<gene>
    <name evidence="1" type="ORF">M513_10912</name>
</gene>
<name>A0A085LTA2_9BILA</name>
<accession>A0A085LTA2</accession>
<dbReference type="EMBL" id="KL363300">
    <property type="protein sequence ID" value="KFD48198.1"/>
    <property type="molecule type" value="Genomic_DNA"/>
</dbReference>
<evidence type="ECO:0000313" key="1">
    <source>
        <dbReference type="EMBL" id="KFD48198.1"/>
    </source>
</evidence>
<sequence>MQCALMHSKTESALKEVRSTEELMRLSGKLSFASLLSVNMRVPKEIPTPFVQAGTNVWMSATFGHT</sequence>
<proteinExistence type="predicted"/>
<evidence type="ECO:0000313" key="2">
    <source>
        <dbReference type="Proteomes" id="UP000030764"/>
    </source>
</evidence>
<organism evidence="1 2">
    <name type="scientific">Trichuris suis</name>
    <name type="common">pig whipworm</name>
    <dbReference type="NCBI Taxonomy" id="68888"/>
    <lineage>
        <taxon>Eukaryota</taxon>
        <taxon>Metazoa</taxon>
        <taxon>Ecdysozoa</taxon>
        <taxon>Nematoda</taxon>
        <taxon>Enoplea</taxon>
        <taxon>Dorylaimia</taxon>
        <taxon>Trichinellida</taxon>
        <taxon>Trichuridae</taxon>
        <taxon>Trichuris</taxon>
    </lineage>
</organism>
<keyword evidence="2" id="KW-1185">Reference proteome</keyword>
<dbReference type="Proteomes" id="UP000030764">
    <property type="component" value="Unassembled WGS sequence"/>
</dbReference>